<accession>A0ACD0NSP6</accession>
<sequence length="584" mass="64185">MDPSSIRLEGDEDSRRWNNSKKWGMTIVISLMGFIAPLGSSIVVPGGMFIDRSFRLNSRTLSVVPVSVYVLGQGVGPFILAPISELKGRQPVYVIAAFLFILFNIGTTVSENFVALNVLRFFAGAAGSAGPSLGSGSIGDLFEPRERGRAQSLYGLGPLLGPVLGNVIGGFIAQSDKDWRWLLGTLTILSAAVFVIVVAFLRETYAPVLLRKKREKIVREREEREARIERERIASDPVLAAAKASEPRPSLGQRIKARARALLPNKEAREKIKVAQTRPFRLLFTNPICAIFSTYLGFCYGIVFLFLTQHPLLFQRREAPDSPSPMKLPTYNWTLGRAGLSYFGLGLGFLCSALINALLQDVIYKRLVASDGRVGWFLFKSKQEITSLMEERERKKTAEAGHEMDLEKPSNQAVSSTCPPKPPPPPPPSSASSPPPPPANTGPTNPTPKKGRPEYRLPLCLLGMMIMPAGLFCFGWSAETKSHWMLPLLGSFLTGMGTILCFQTILVYLVDAFVPYSASATACAVLVRSILAAAFPLFAEELYEDLGYGWGSSLIAFIALAGIPVPIILFRYGERLRNRYRFVC</sequence>
<evidence type="ECO:0000313" key="1">
    <source>
        <dbReference type="EMBL" id="PWN48765.1"/>
    </source>
</evidence>
<protein>
    <submittedName>
        <fullName evidence="1">MFS general substrate transporter</fullName>
    </submittedName>
</protein>
<organism evidence="1 2">
    <name type="scientific">Violaceomyces palustris</name>
    <dbReference type="NCBI Taxonomy" id="1673888"/>
    <lineage>
        <taxon>Eukaryota</taxon>
        <taxon>Fungi</taxon>
        <taxon>Dikarya</taxon>
        <taxon>Basidiomycota</taxon>
        <taxon>Ustilaginomycotina</taxon>
        <taxon>Ustilaginomycetes</taxon>
        <taxon>Violaceomycetales</taxon>
        <taxon>Violaceomycetaceae</taxon>
        <taxon>Violaceomyces</taxon>
    </lineage>
</organism>
<name>A0ACD0NSP6_9BASI</name>
<proteinExistence type="predicted"/>
<reference evidence="1 2" key="1">
    <citation type="journal article" date="2018" name="Mol. Biol. Evol.">
        <title>Broad Genomic Sampling Reveals a Smut Pathogenic Ancestry of the Fungal Clade Ustilaginomycotina.</title>
        <authorList>
            <person name="Kijpornyongpan T."/>
            <person name="Mondo S.J."/>
            <person name="Barry K."/>
            <person name="Sandor L."/>
            <person name="Lee J."/>
            <person name="Lipzen A."/>
            <person name="Pangilinan J."/>
            <person name="LaButti K."/>
            <person name="Hainaut M."/>
            <person name="Henrissat B."/>
            <person name="Grigoriev I.V."/>
            <person name="Spatafora J.W."/>
            <person name="Aime M.C."/>
        </authorList>
    </citation>
    <scope>NUCLEOTIDE SEQUENCE [LARGE SCALE GENOMIC DNA]</scope>
    <source>
        <strain evidence="1 2">SA 807</strain>
    </source>
</reference>
<dbReference type="EMBL" id="KZ820146">
    <property type="protein sequence ID" value="PWN48765.1"/>
    <property type="molecule type" value="Genomic_DNA"/>
</dbReference>
<evidence type="ECO:0000313" key="2">
    <source>
        <dbReference type="Proteomes" id="UP000245626"/>
    </source>
</evidence>
<gene>
    <name evidence="1" type="ORF">IE53DRAFT_318789</name>
</gene>
<keyword evidence="2" id="KW-1185">Reference proteome</keyword>
<dbReference type="Proteomes" id="UP000245626">
    <property type="component" value="Unassembled WGS sequence"/>
</dbReference>